<dbReference type="InterPro" id="IPR009057">
    <property type="entry name" value="Homeodomain-like_sf"/>
</dbReference>
<dbReference type="STRING" id="946362.F2U652"/>
<dbReference type="Pfam" id="PF00249">
    <property type="entry name" value="Myb_DNA-binding"/>
    <property type="match status" value="1"/>
</dbReference>
<dbReference type="SUPFAM" id="SSF46689">
    <property type="entry name" value="Homeodomain-like"/>
    <property type="match status" value="1"/>
</dbReference>
<evidence type="ECO:0000256" key="2">
    <source>
        <dbReference type="SAM" id="MobiDB-lite"/>
    </source>
</evidence>
<feature type="compositionally biased region" description="Basic and acidic residues" evidence="2">
    <location>
        <begin position="16"/>
        <end position="30"/>
    </location>
</feature>
<dbReference type="RefSeq" id="XP_004995357.1">
    <property type="nucleotide sequence ID" value="XM_004995300.1"/>
</dbReference>
<dbReference type="InParanoid" id="F2U652"/>
<feature type="coiled-coil region" evidence="1">
    <location>
        <begin position="204"/>
        <end position="231"/>
    </location>
</feature>
<keyword evidence="1" id="KW-0175">Coiled coil</keyword>
<feature type="compositionally biased region" description="Low complexity" evidence="2">
    <location>
        <begin position="41"/>
        <end position="69"/>
    </location>
</feature>
<evidence type="ECO:0000313" key="5">
    <source>
        <dbReference type="Proteomes" id="UP000007799"/>
    </source>
</evidence>
<dbReference type="Gene3D" id="1.10.10.60">
    <property type="entry name" value="Homeodomain-like"/>
    <property type="match status" value="1"/>
</dbReference>
<dbReference type="PANTHER" id="PTHR13992">
    <property type="entry name" value="NUCLEAR RECEPTOR CO-REPRESSOR RELATED NCOR"/>
    <property type="match status" value="1"/>
</dbReference>
<accession>F2U652</accession>
<feature type="compositionally biased region" description="Low complexity" evidence="2">
    <location>
        <begin position="147"/>
        <end position="165"/>
    </location>
</feature>
<dbReference type="GO" id="GO:0000785">
    <property type="term" value="C:chromatin"/>
    <property type="evidence" value="ECO:0007669"/>
    <property type="project" value="TreeGrafter"/>
</dbReference>
<protein>
    <recommendedName>
        <fullName evidence="3">SANT domain-containing protein</fullName>
    </recommendedName>
</protein>
<dbReference type="SMART" id="SM00717">
    <property type="entry name" value="SANT"/>
    <property type="match status" value="1"/>
</dbReference>
<feature type="region of interest" description="Disordered" evidence="2">
    <location>
        <begin position="519"/>
        <end position="616"/>
    </location>
</feature>
<dbReference type="OrthoDB" id="10258692at2759"/>
<dbReference type="AlphaFoldDB" id="F2U652"/>
<sequence length="616" mass="70408">MASGREAATTTPSGGEDARGDVRAMQDDRPPPALVFSPEKQQQQHQQPPSKNPPTTTATTSAASAASAPVVRRAQMLPDFAPKGGKPSRRQRDDGFDMSEDDDEDDDDEDEDEDDEDEDEEDEDDDDDDEEEEDGQQRSARQKKSSNRFTSSTSSERSLSPTSASISARSPKGKARVQRVDKSPTKPTPQRSKEESTEYWLEQMNLKDAELARLKQDLATLRRRRVELQELLHHEREHHHELHSMGTSEDAWLAEETGQETLQALIKRVYRENQIKARKNVPEPVRDVLEDARALLDPPPPQHYNAVRRVCEKTPSMITALTCYVAKCRSEDEAAGKKLAAHYLALQKEWTRRARRAIVDARQQSLSNFEYFQEVLPKSVQTEPPGAAYDPDLESTSGVDPADVPSIFDPNDVACTFNHIARVARDSPQLFGHAKRTQPRIVDTNRLVADPVGQHEILANVNAWTAEEEQTFLKRYMQTPKDFVKIAKHLPRKSVAECVLYYYRSKYRVGYKARLEQLRKERNQKRRKKEKSKRRRDGSKAKAKQQQQQRQEQEEQQQQQEKQQQQQEQEDQQVKQEQEEQQEVKQEAKASAQQQQRPSSSSRDARQGGAARAKEQ</sequence>
<dbReference type="GO" id="GO:0005654">
    <property type="term" value="C:nucleoplasm"/>
    <property type="evidence" value="ECO:0007669"/>
    <property type="project" value="UniProtKB-ARBA"/>
</dbReference>
<feature type="region of interest" description="Disordered" evidence="2">
    <location>
        <begin position="1"/>
        <end position="198"/>
    </location>
</feature>
<dbReference type="PROSITE" id="PS51293">
    <property type="entry name" value="SANT"/>
    <property type="match status" value="1"/>
</dbReference>
<dbReference type="InterPro" id="IPR001005">
    <property type="entry name" value="SANT/Myb"/>
</dbReference>
<dbReference type="GO" id="GO:0006357">
    <property type="term" value="P:regulation of transcription by RNA polymerase II"/>
    <property type="evidence" value="ECO:0007669"/>
    <property type="project" value="TreeGrafter"/>
</dbReference>
<keyword evidence="5" id="KW-1185">Reference proteome</keyword>
<feature type="compositionally biased region" description="Low complexity" evidence="2">
    <location>
        <begin position="589"/>
        <end position="602"/>
    </location>
</feature>
<name>F2U652_SALR5</name>
<evidence type="ECO:0000256" key="1">
    <source>
        <dbReference type="SAM" id="Coils"/>
    </source>
</evidence>
<dbReference type="InterPro" id="IPR017884">
    <property type="entry name" value="SANT_dom"/>
</dbReference>
<dbReference type="eggNOG" id="KOG1878">
    <property type="taxonomic scope" value="Eukaryota"/>
</dbReference>
<proteinExistence type="predicted"/>
<dbReference type="PANTHER" id="PTHR13992:SF39">
    <property type="entry name" value="SMRTER, ISOFORM G"/>
    <property type="match status" value="1"/>
</dbReference>
<reference evidence="4" key="1">
    <citation type="submission" date="2009-08" db="EMBL/GenBank/DDBJ databases">
        <title>Annotation of Salpingoeca rosetta.</title>
        <authorList>
            <consortium name="The Broad Institute Genome Sequencing Platform"/>
            <person name="Russ C."/>
            <person name="Cuomo C."/>
            <person name="Burger G."/>
            <person name="Gray M.W."/>
            <person name="Holland P.W.H."/>
            <person name="King N."/>
            <person name="Lang F.B.F."/>
            <person name="Roger A.J."/>
            <person name="Ruiz-Trillo I."/>
            <person name="Young S.K."/>
            <person name="Zeng Q."/>
            <person name="Gargeya S."/>
            <person name="Alvarado L."/>
            <person name="Berlin A."/>
            <person name="Chapman S.B."/>
            <person name="Chen Z."/>
            <person name="Freedman E."/>
            <person name="Gellesch M."/>
            <person name="Goldberg J."/>
            <person name="Griggs A."/>
            <person name="Gujja S."/>
            <person name="Heilman E."/>
            <person name="Heiman D."/>
            <person name="Howarth C."/>
            <person name="Mehta T."/>
            <person name="Neiman D."/>
            <person name="Pearson M."/>
            <person name="Roberts A."/>
            <person name="Saif S."/>
            <person name="Shea T."/>
            <person name="Shenoy N."/>
            <person name="Sisk P."/>
            <person name="Stolte C."/>
            <person name="Sykes S."/>
            <person name="White J."/>
            <person name="Yandava C."/>
            <person name="Haas B."/>
            <person name="Nusbaum C."/>
            <person name="Birren B."/>
        </authorList>
    </citation>
    <scope>NUCLEOTIDE SEQUENCE [LARGE SCALE GENOMIC DNA]</scope>
    <source>
        <strain evidence="4">ATCC 50818</strain>
    </source>
</reference>
<feature type="domain" description="SANT" evidence="3">
    <location>
        <begin position="462"/>
        <end position="510"/>
    </location>
</feature>
<feature type="compositionally biased region" description="Basic and acidic residues" evidence="2">
    <location>
        <begin position="572"/>
        <end position="588"/>
    </location>
</feature>
<organism evidence="5">
    <name type="scientific">Salpingoeca rosetta (strain ATCC 50818 / BSB-021)</name>
    <dbReference type="NCBI Taxonomy" id="946362"/>
    <lineage>
        <taxon>Eukaryota</taxon>
        <taxon>Choanoflagellata</taxon>
        <taxon>Craspedida</taxon>
        <taxon>Salpingoecidae</taxon>
        <taxon>Salpingoeca</taxon>
    </lineage>
</organism>
<dbReference type="GeneID" id="16075939"/>
<dbReference type="CDD" id="cd00167">
    <property type="entry name" value="SANT"/>
    <property type="match status" value="1"/>
</dbReference>
<dbReference type="InterPro" id="IPR051571">
    <property type="entry name" value="N-CoR_corepressor"/>
</dbReference>
<dbReference type="EMBL" id="GL832962">
    <property type="protein sequence ID" value="EGD82993.1"/>
    <property type="molecule type" value="Genomic_DNA"/>
</dbReference>
<evidence type="ECO:0000259" key="3">
    <source>
        <dbReference type="PROSITE" id="PS51293"/>
    </source>
</evidence>
<feature type="compositionally biased region" description="Low complexity" evidence="2">
    <location>
        <begin position="544"/>
        <end position="567"/>
    </location>
</feature>
<dbReference type="KEGG" id="sre:PTSG_03629"/>
<gene>
    <name evidence="4" type="ORF">PTSG_03629</name>
</gene>
<dbReference type="GO" id="GO:0032991">
    <property type="term" value="C:protein-containing complex"/>
    <property type="evidence" value="ECO:0007669"/>
    <property type="project" value="UniProtKB-ARBA"/>
</dbReference>
<feature type="compositionally biased region" description="Basic residues" evidence="2">
    <location>
        <begin position="522"/>
        <end position="543"/>
    </location>
</feature>
<evidence type="ECO:0000313" key="4">
    <source>
        <dbReference type="EMBL" id="EGD82993.1"/>
    </source>
</evidence>
<feature type="compositionally biased region" description="Acidic residues" evidence="2">
    <location>
        <begin position="96"/>
        <end position="134"/>
    </location>
</feature>
<dbReference type="Proteomes" id="UP000007799">
    <property type="component" value="Unassembled WGS sequence"/>
</dbReference>